<dbReference type="EnsemblMetazoa" id="tetur08g07310.1">
    <property type="protein sequence ID" value="tetur08g07310.1"/>
    <property type="gene ID" value="tetur08g07310"/>
</dbReference>
<dbReference type="InterPro" id="IPR007862">
    <property type="entry name" value="Adenylate_kinase_lid-dom"/>
</dbReference>
<dbReference type="GO" id="GO:0006172">
    <property type="term" value="P:ADP biosynthetic process"/>
    <property type="evidence" value="ECO:0007669"/>
    <property type="project" value="UniProtKB-UniRule"/>
</dbReference>
<feature type="binding site" evidence="7">
    <location>
        <position position="165"/>
    </location>
    <ligand>
        <name>AMP</name>
        <dbReference type="ChEBI" id="CHEBI:456215"/>
    </ligand>
</feature>
<dbReference type="Gene3D" id="3.40.50.300">
    <property type="entry name" value="P-loop containing nucleotide triphosphate hydrolases"/>
    <property type="match status" value="1"/>
</dbReference>
<evidence type="ECO:0000256" key="5">
    <source>
        <dbReference type="ARBA" id="ARBA00023128"/>
    </source>
</evidence>
<evidence type="ECO:0000256" key="4">
    <source>
        <dbReference type="ARBA" id="ARBA00022777"/>
    </source>
</evidence>
<dbReference type="EC" id="2.7.4.10" evidence="7"/>
<dbReference type="FunFam" id="3.40.50.300:FF:000106">
    <property type="entry name" value="Adenylate kinase mitochondrial"/>
    <property type="match status" value="1"/>
</dbReference>
<keyword evidence="5 7" id="KW-0496">Mitochondrion</keyword>
<dbReference type="KEGG" id="tut:107362549"/>
<dbReference type="PRINTS" id="PR00094">
    <property type="entry name" value="ADENYLTKNASE"/>
</dbReference>
<comment type="similarity">
    <text evidence="7">Belongs to the adenylate kinase family. AK3 subfamily.</text>
</comment>
<dbReference type="InterPro" id="IPR028586">
    <property type="entry name" value="AK3/Ak4_mitochondrial"/>
</dbReference>
<organism evidence="9 10">
    <name type="scientific">Tetranychus urticae</name>
    <name type="common">Two-spotted spider mite</name>
    <dbReference type="NCBI Taxonomy" id="32264"/>
    <lineage>
        <taxon>Eukaryota</taxon>
        <taxon>Metazoa</taxon>
        <taxon>Ecdysozoa</taxon>
        <taxon>Arthropoda</taxon>
        <taxon>Chelicerata</taxon>
        <taxon>Arachnida</taxon>
        <taxon>Acari</taxon>
        <taxon>Acariformes</taxon>
        <taxon>Trombidiformes</taxon>
        <taxon>Prostigmata</taxon>
        <taxon>Eleutherengona</taxon>
        <taxon>Raphignathae</taxon>
        <taxon>Tetranychoidea</taxon>
        <taxon>Tetranychidae</taxon>
        <taxon>Tetranychus</taxon>
    </lineage>
</organism>
<feature type="binding site" evidence="7">
    <location>
        <begin position="67"/>
        <end position="69"/>
    </location>
    <ligand>
        <name>AMP</name>
        <dbReference type="ChEBI" id="CHEBI:456215"/>
    </ligand>
</feature>
<dbReference type="SUPFAM" id="SSF52540">
    <property type="entry name" value="P-loop containing nucleoside triphosphate hydrolases"/>
    <property type="match status" value="1"/>
</dbReference>
<dbReference type="GO" id="GO:0046039">
    <property type="term" value="P:GTP metabolic process"/>
    <property type="evidence" value="ECO:0007669"/>
    <property type="project" value="UniProtKB-UniRule"/>
</dbReference>
<comment type="subunit">
    <text evidence="7">Monomer.</text>
</comment>
<feature type="region of interest" description="LID" evidence="7">
    <location>
        <begin position="131"/>
        <end position="168"/>
    </location>
</feature>
<comment type="function">
    <text evidence="7">Involved in maintaining the homeostasis of cellular nucleotides by catalyzing the interconversion of nucleoside phosphates. Has GTP:AMP phosphotransferase and ITP:AMP phosphotransferase activities.</text>
</comment>
<protein>
    <recommendedName>
        <fullName evidence="7">GTP:AMP phosphotransferase, mitochondrial</fullName>
        <ecNumber evidence="7">2.7.4.10</ecNumber>
    </recommendedName>
    <alternativeName>
        <fullName evidence="7">Adenylate kinase 3</fullName>
        <shortName evidence="7">AK 3</shortName>
    </alternativeName>
</protein>
<feature type="binding site" evidence="7">
    <location>
        <begin position="95"/>
        <end position="98"/>
    </location>
    <ligand>
        <name>AMP</name>
        <dbReference type="ChEBI" id="CHEBI:456215"/>
    </ligand>
</feature>
<keyword evidence="4 7" id="KW-0418">Kinase</keyword>
<dbReference type="OrthoDB" id="439792at2759"/>
<evidence type="ECO:0000256" key="3">
    <source>
        <dbReference type="ARBA" id="ARBA00022741"/>
    </source>
</evidence>
<feature type="binding site" evidence="7">
    <location>
        <begin position="141"/>
        <end position="142"/>
    </location>
    <ligand>
        <name>GTP</name>
        <dbReference type="ChEBI" id="CHEBI:37565"/>
    </ligand>
</feature>
<evidence type="ECO:0000256" key="1">
    <source>
        <dbReference type="ARBA" id="ARBA00004305"/>
    </source>
</evidence>
<keyword evidence="2 7" id="KW-0808">Transferase</keyword>
<keyword evidence="3 7" id="KW-0547">Nucleotide-binding</keyword>
<dbReference type="GO" id="GO:0046899">
    <property type="term" value="F:nucleoside triphosphate adenylate kinase activity"/>
    <property type="evidence" value="ECO:0007669"/>
    <property type="project" value="UniProtKB-UniRule"/>
</dbReference>
<dbReference type="HOGENOM" id="CLU_032354_1_1_1"/>
<evidence type="ECO:0000313" key="9">
    <source>
        <dbReference type="EnsemblMetazoa" id="tetur08g07310.1"/>
    </source>
</evidence>
<dbReference type="GO" id="GO:0005525">
    <property type="term" value="F:GTP binding"/>
    <property type="evidence" value="ECO:0007669"/>
    <property type="project" value="UniProtKB-KW"/>
</dbReference>
<dbReference type="HAMAP" id="MF_03169">
    <property type="entry name" value="Adenylate_kinase_AK3"/>
    <property type="match status" value="1"/>
</dbReference>
<dbReference type="GO" id="GO:0005759">
    <property type="term" value="C:mitochondrial matrix"/>
    <property type="evidence" value="ECO:0007669"/>
    <property type="project" value="UniProtKB-SubCell"/>
</dbReference>
<comment type="domain">
    <text evidence="7">Consists of three domains, a large central CORE domain and two small peripheral domains, NMPbind and LID, which undergo movements during catalysis. The LID domain closes over the site of phosphoryl transfer upon GTP binding. Assembling and dissambling the active center during each catalytic cycle provides an effective means to prevent GTP hydrolysis.</text>
</comment>
<keyword evidence="10" id="KW-1185">Reference proteome</keyword>
<dbReference type="EMBL" id="CAEY01001959">
    <property type="status" value="NOT_ANNOTATED_CDS"/>
    <property type="molecule type" value="Genomic_DNA"/>
</dbReference>
<name>T1KCE2_TETUR</name>
<feature type="binding site" evidence="7">
    <location>
        <position position="132"/>
    </location>
    <ligand>
        <name>GTP</name>
        <dbReference type="ChEBI" id="CHEBI:37565"/>
    </ligand>
</feature>
<feature type="binding site" evidence="7">
    <location>
        <position position="46"/>
    </location>
    <ligand>
        <name>AMP</name>
        <dbReference type="ChEBI" id="CHEBI:456215"/>
    </ligand>
</feature>
<dbReference type="PROSITE" id="PS00113">
    <property type="entry name" value="ADENYLATE_KINASE"/>
    <property type="match status" value="1"/>
</dbReference>
<reference evidence="10" key="1">
    <citation type="submission" date="2011-08" db="EMBL/GenBank/DDBJ databases">
        <authorList>
            <person name="Rombauts S."/>
        </authorList>
    </citation>
    <scope>NUCLEOTIDE SEQUENCE</scope>
    <source>
        <strain evidence="10">London</strain>
    </source>
</reference>
<keyword evidence="6 7" id="KW-0342">GTP-binding</keyword>
<sequence length="223" mass="25243">MRQTLNLLSNVRLVILGPPGSGKGTISQRIVSNFNLSYISCGDVLRNKIAAGTDEGKIAASYIARGDLVPNELVTKLMVDVINGEFKGCSWLMDGFPRTLRQAQSLLERTTLSKVINLNVPDDEIINRIKHRWIHLSSGRIYNLEYNPPKVPFKDDFSGEDLIQREDDKPEAVKQRLDTYNASTLPVLDFFGKKGLLIEFTGRESNVIYPKIHQYLKDYLDMK</sequence>
<dbReference type="AlphaFoldDB" id="T1KCE2"/>
<dbReference type="InterPro" id="IPR000850">
    <property type="entry name" value="Adenylat/UMP-CMP_kin"/>
</dbReference>
<dbReference type="STRING" id="32264.T1KCE2"/>
<dbReference type="GO" id="GO:0046033">
    <property type="term" value="P:AMP metabolic process"/>
    <property type="evidence" value="ECO:0007669"/>
    <property type="project" value="UniProtKB-UniRule"/>
</dbReference>
<dbReference type="CDD" id="cd01428">
    <property type="entry name" value="ADK"/>
    <property type="match status" value="1"/>
</dbReference>
<evidence type="ECO:0000259" key="8">
    <source>
        <dbReference type="Pfam" id="PF05191"/>
    </source>
</evidence>
<dbReference type="HAMAP" id="MF_00235">
    <property type="entry name" value="Adenylate_kinase_Adk"/>
    <property type="match status" value="1"/>
</dbReference>
<dbReference type="PANTHER" id="PTHR23359">
    <property type="entry name" value="NUCLEOTIDE KINASE"/>
    <property type="match status" value="1"/>
</dbReference>
<feature type="binding site" evidence="7">
    <location>
        <position position="176"/>
    </location>
    <ligand>
        <name>AMP</name>
        <dbReference type="ChEBI" id="CHEBI:456215"/>
    </ligand>
</feature>
<comment type="caution">
    <text evidence="7">Lacks conserved residue(s) required for the propagation of feature annotation.</text>
</comment>
<comment type="subcellular location">
    <subcellularLocation>
        <location evidence="1 7">Mitochondrion matrix</location>
    </subcellularLocation>
</comment>
<evidence type="ECO:0000256" key="2">
    <source>
        <dbReference type="ARBA" id="ARBA00022679"/>
    </source>
</evidence>
<evidence type="ECO:0000256" key="6">
    <source>
        <dbReference type="ARBA" id="ARBA00023134"/>
    </source>
</evidence>
<comment type="catalytic activity">
    <reaction evidence="7">
        <text>a ribonucleoside 5'-triphosphate + AMP = a ribonucleoside 5'-diphosphate + ADP</text>
        <dbReference type="Rhea" id="RHEA:13749"/>
        <dbReference type="ChEBI" id="CHEBI:57930"/>
        <dbReference type="ChEBI" id="CHEBI:61557"/>
        <dbReference type="ChEBI" id="CHEBI:456215"/>
        <dbReference type="ChEBI" id="CHEBI:456216"/>
        <dbReference type="EC" id="2.7.4.10"/>
    </reaction>
</comment>
<dbReference type="eggNOG" id="KOG3078">
    <property type="taxonomic scope" value="Eukaryota"/>
</dbReference>
<gene>
    <name evidence="9" type="primary">107362549</name>
</gene>
<dbReference type="InterPro" id="IPR033690">
    <property type="entry name" value="Adenylat_kinase_CS"/>
</dbReference>
<feature type="region of interest" description="NMPbind" evidence="7">
    <location>
        <begin position="40"/>
        <end position="69"/>
    </location>
</feature>
<dbReference type="Proteomes" id="UP000015104">
    <property type="component" value="Unassembled WGS sequence"/>
</dbReference>
<dbReference type="NCBIfam" id="TIGR01351">
    <property type="entry name" value="adk"/>
    <property type="match status" value="1"/>
</dbReference>
<dbReference type="GO" id="GO:0005524">
    <property type="term" value="F:ATP binding"/>
    <property type="evidence" value="ECO:0007669"/>
    <property type="project" value="InterPro"/>
</dbReference>
<dbReference type="GO" id="GO:0004017">
    <property type="term" value="F:AMP kinase activity"/>
    <property type="evidence" value="ECO:0007669"/>
    <property type="project" value="InterPro"/>
</dbReference>
<accession>T1KCE2</accession>
<dbReference type="Pfam" id="PF00406">
    <property type="entry name" value="ADK"/>
    <property type="match status" value="1"/>
</dbReference>
<proteinExistence type="inferred from homology"/>
<feature type="binding site" evidence="7">
    <location>
        <position position="102"/>
    </location>
    <ligand>
        <name>AMP</name>
        <dbReference type="ChEBI" id="CHEBI:456215"/>
    </ligand>
</feature>
<dbReference type="InterPro" id="IPR027417">
    <property type="entry name" value="P-loop_NTPase"/>
</dbReference>
<dbReference type="Pfam" id="PF05191">
    <property type="entry name" value="ADK_lid"/>
    <property type="match status" value="1"/>
</dbReference>
<dbReference type="OMA" id="TIAHFST"/>
<evidence type="ECO:0000313" key="10">
    <source>
        <dbReference type="Proteomes" id="UP000015104"/>
    </source>
</evidence>
<evidence type="ECO:0000256" key="7">
    <source>
        <dbReference type="HAMAP-Rule" id="MF_03169"/>
    </source>
</evidence>
<reference evidence="9" key="2">
    <citation type="submission" date="2015-06" db="UniProtKB">
        <authorList>
            <consortium name="EnsemblMetazoa"/>
        </authorList>
    </citation>
    <scope>IDENTIFICATION</scope>
</reference>
<dbReference type="InterPro" id="IPR006259">
    <property type="entry name" value="Adenyl_kin_sub"/>
</dbReference>
<feature type="binding site" evidence="7">
    <location>
        <position position="205"/>
    </location>
    <ligand>
        <name>GTP</name>
        <dbReference type="ChEBI" id="CHEBI:37565"/>
    </ligand>
</feature>
<feature type="domain" description="Adenylate kinase active site lid" evidence="8">
    <location>
        <begin position="132"/>
        <end position="167"/>
    </location>
</feature>
<dbReference type="GO" id="GO:0046041">
    <property type="term" value="P:ITP metabolic process"/>
    <property type="evidence" value="ECO:0007669"/>
    <property type="project" value="UniProtKB-UniRule"/>
</dbReference>
<feature type="binding site" evidence="7">
    <location>
        <begin position="20"/>
        <end position="25"/>
    </location>
    <ligand>
        <name>GTP</name>
        <dbReference type="ChEBI" id="CHEBI:37565"/>
    </ligand>
</feature>